<organism evidence="2 3">
    <name type="scientific">Trichinella pseudospiralis</name>
    <name type="common">Parasitic roundworm</name>
    <dbReference type="NCBI Taxonomy" id="6337"/>
    <lineage>
        <taxon>Eukaryota</taxon>
        <taxon>Metazoa</taxon>
        <taxon>Ecdysozoa</taxon>
        <taxon>Nematoda</taxon>
        <taxon>Enoplea</taxon>
        <taxon>Dorylaimia</taxon>
        <taxon>Trichinellida</taxon>
        <taxon>Trichinellidae</taxon>
        <taxon>Trichinella</taxon>
    </lineage>
</organism>
<evidence type="ECO:0000313" key="2">
    <source>
        <dbReference type="EMBL" id="KRX91503.1"/>
    </source>
</evidence>
<evidence type="ECO:0000256" key="1">
    <source>
        <dbReference type="SAM" id="MobiDB-lite"/>
    </source>
</evidence>
<proteinExistence type="predicted"/>
<feature type="compositionally biased region" description="Low complexity" evidence="1">
    <location>
        <begin position="14"/>
        <end position="23"/>
    </location>
</feature>
<dbReference type="AlphaFoldDB" id="A0A0V0XU49"/>
<comment type="caution">
    <text evidence="2">The sequence shown here is derived from an EMBL/GenBank/DDBJ whole genome shotgun (WGS) entry which is preliminary data.</text>
</comment>
<dbReference type="EMBL" id="JYDU01000136">
    <property type="protein sequence ID" value="KRX91503.1"/>
    <property type="molecule type" value="Genomic_DNA"/>
</dbReference>
<gene>
    <name evidence="2" type="ORF">T4E_3220</name>
</gene>
<sequence>MPRKESPAASGAVSSLKWSSSDSPPTKRELAVSMVIGYRHRVFCFLNMMDVKGEGHLAWVVVDHTMLHCIPDQLVICQEDEISSFMPMLKSDLNLSSGANNVTAHGMKRR</sequence>
<reference evidence="2 3" key="1">
    <citation type="submission" date="2015-01" db="EMBL/GenBank/DDBJ databases">
        <title>Evolution of Trichinella species and genotypes.</title>
        <authorList>
            <person name="Korhonen P.K."/>
            <person name="Edoardo P."/>
            <person name="Giuseppe L.R."/>
            <person name="Gasser R.B."/>
        </authorList>
    </citation>
    <scope>NUCLEOTIDE SEQUENCE [LARGE SCALE GENOMIC DNA]</scope>
    <source>
        <strain evidence="2">ISS141</strain>
    </source>
</reference>
<evidence type="ECO:0000313" key="3">
    <source>
        <dbReference type="Proteomes" id="UP000054815"/>
    </source>
</evidence>
<name>A0A0V0XU49_TRIPS</name>
<protein>
    <submittedName>
        <fullName evidence="2">Uncharacterized protein</fullName>
    </submittedName>
</protein>
<feature type="region of interest" description="Disordered" evidence="1">
    <location>
        <begin position="1"/>
        <end position="26"/>
    </location>
</feature>
<dbReference type="Proteomes" id="UP000054815">
    <property type="component" value="Unassembled WGS sequence"/>
</dbReference>
<accession>A0A0V0XU49</accession>